<dbReference type="EMBL" id="CP025738">
    <property type="protein sequence ID" value="AUO44902.1"/>
    <property type="molecule type" value="Genomic_DNA"/>
</dbReference>
<protein>
    <submittedName>
        <fullName evidence="1">Ribose-phosphate diphosphokinase</fullName>
    </submittedName>
</protein>
<accession>A0ABM6QVM2</accession>
<gene>
    <name evidence="1" type="ORF">C1C98_05360</name>
</gene>
<evidence type="ECO:0000313" key="1">
    <source>
        <dbReference type="EMBL" id="AUO44902.1"/>
    </source>
</evidence>
<dbReference type="NCBIfam" id="NF033831">
    <property type="entry name" value="sce7725_fam"/>
    <property type="match status" value="1"/>
</dbReference>
<name>A0ABM6QVM2_PSEO1</name>
<sequence length="311" mass="35455">MYHPYFRGKQFDLLTIRESAEILAKHRFISIIEPVRESLNGLKRSIEALSAAGAEAVLIVNPNYGDHTENTDSIRSFVTSELKEHVNISVGVLLSQEMTTANAIEILDNFPGRSIYFIHFGFNEPKSLVDAIRSRQHNSHHVFVESCCGKLYQKHFNDFPKVLLRNGFKRQANRKYPDVEPFSDLHATFLDEGVNGFGDFLIVGDEYSESGGPAYAVAIHLSFIDPEMDDAMYIYHFKSDRQDTPTDPAGKFYEALVKLIKKLEEPNSKILRTSAIEEFIDLYNRKHFPGLGYIKKLSMKHHIEVLAHYLG</sequence>
<keyword evidence="2" id="KW-1185">Reference proteome</keyword>
<organism evidence="1 2">
    <name type="scientific">Pseudomonas ogarae (strain DSM 112162 / CECT 30235 / F113)</name>
    <dbReference type="NCBI Taxonomy" id="1114970"/>
    <lineage>
        <taxon>Bacteria</taxon>
        <taxon>Pseudomonadati</taxon>
        <taxon>Pseudomonadota</taxon>
        <taxon>Gammaproteobacteria</taxon>
        <taxon>Pseudomonadales</taxon>
        <taxon>Pseudomonadaceae</taxon>
        <taxon>Pseudomonas</taxon>
    </lineage>
</organism>
<dbReference type="InterPro" id="IPR047727">
    <property type="entry name" value="Sce7725-like"/>
</dbReference>
<dbReference type="RefSeq" id="WP_014336683.1">
    <property type="nucleotide sequence ID" value="NC_016830.1"/>
</dbReference>
<reference evidence="1 2" key="1">
    <citation type="submission" date="2018-01" db="EMBL/GenBank/DDBJ databases">
        <title>Tropical forage species Digitaria eriantha prevents oxidative stress under low temperature conditions by the incorporation of polyhydroxybutyrate-producing endophytic bacteria.</title>
        <authorList>
            <person name="Stritzler M."/>
            <person name="Ayub N."/>
        </authorList>
    </citation>
    <scope>NUCLEOTIDE SEQUENCE [LARGE SCALE GENOMIC DNA]</scope>
    <source>
        <strain evidence="1 2">FR1</strain>
    </source>
</reference>
<proteinExistence type="predicted"/>
<dbReference type="Proteomes" id="UP000235315">
    <property type="component" value="Chromosome"/>
</dbReference>
<evidence type="ECO:0000313" key="2">
    <source>
        <dbReference type="Proteomes" id="UP000235315"/>
    </source>
</evidence>